<dbReference type="Gene3D" id="3.40.50.300">
    <property type="entry name" value="P-loop containing nucleotide triphosphate hydrolases"/>
    <property type="match status" value="1"/>
</dbReference>
<feature type="region of interest" description="Disordered" evidence="5">
    <location>
        <begin position="1"/>
        <end position="21"/>
    </location>
</feature>
<dbReference type="PANTHER" id="PTHR10903">
    <property type="entry name" value="GTPASE, IMAP FAMILY MEMBER-RELATED"/>
    <property type="match status" value="1"/>
</dbReference>
<dbReference type="GO" id="GO:0005525">
    <property type="term" value="F:GTP binding"/>
    <property type="evidence" value="ECO:0007669"/>
    <property type="project" value="UniProtKB-KW"/>
</dbReference>
<evidence type="ECO:0000256" key="4">
    <source>
        <dbReference type="SAM" id="Coils"/>
    </source>
</evidence>
<dbReference type="InterPro" id="IPR027417">
    <property type="entry name" value="P-loop_NTPase"/>
</dbReference>
<protein>
    <submittedName>
        <fullName evidence="6">GTPase IMAP family member 4</fullName>
    </submittedName>
</protein>
<gene>
    <name evidence="6" type="ORF">CGI_10005454</name>
</gene>
<dbReference type="InterPro" id="IPR045058">
    <property type="entry name" value="GIMA/IAN/Toc"/>
</dbReference>
<dbReference type="AlphaFoldDB" id="K1R1Y4"/>
<evidence type="ECO:0000256" key="5">
    <source>
        <dbReference type="SAM" id="MobiDB-lite"/>
    </source>
</evidence>
<dbReference type="PROSITE" id="PS51720">
    <property type="entry name" value="G_AIG1"/>
    <property type="match status" value="1"/>
</dbReference>
<proteinExistence type="inferred from homology"/>
<reference evidence="6" key="1">
    <citation type="journal article" date="2012" name="Nature">
        <title>The oyster genome reveals stress adaptation and complexity of shell formation.</title>
        <authorList>
            <person name="Zhang G."/>
            <person name="Fang X."/>
            <person name="Guo X."/>
            <person name="Li L."/>
            <person name="Luo R."/>
            <person name="Xu F."/>
            <person name="Yang P."/>
            <person name="Zhang L."/>
            <person name="Wang X."/>
            <person name="Qi H."/>
            <person name="Xiong Z."/>
            <person name="Que H."/>
            <person name="Xie Y."/>
            <person name="Holland P.W."/>
            <person name="Paps J."/>
            <person name="Zhu Y."/>
            <person name="Wu F."/>
            <person name="Chen Y."/>
            <person name="Wang J."/>
            <person name="Peng C."/>
            <person name="Meng J."/>
            <person name="Yang L."/>
            <person name="Liu J."/>
            <person name="Wen B."/>
            <person name="Zhang N."/>
            <person name="Huang Z."/>
            <person name="Zhu Q."/>
            <person name="Feng Y."/>
            <person name="Mount A."/>
            <person name="Hedgecock D."/>
            <person name="Xu Z."/>
            <person name="Liu Y."/>
            <person name="Domazet-Loso T."/>
            <person name="Du Y."/>
            <person name="Sun X."/>
            <person name="Zhang S."/>
            <person name="Liu B."/>
            <person name="Cheng P."/>
            <person name="Jiang X."/>
            <person name="Li J."/>
            <person name="Fan D."/>
            <person name="Wang W."/>
            <person name="Fu W."/>
            <person name="Wang T."/>
            <person name="Wang B."/>
            <person name="Zhang J."/>
            <person name="Peng Z."/>
            <person name="Li Y."/>
            <person name="Li N."/>
            <person name="Wang J."/>
            <person name="Chen M."/>
            <person name="He Y."/>
            <person name="Tan F."/>
            <person name="Song X."/>
            <person name="Zheng Q."/>
            <person name="Huang R."/>
            <person name="Yang H."/>
            <person name="Du X."/>
            <person name="Chen L."/>
            <person name="Yang M."/>
            <person name="Gaffney P.M."/>
            <person name="Wang S."/>
            <person name="Luo L."/>
            <person name="She Z."/>
            <person name="Ming Y."/>
            <person name="Huang W."/>
            <person name="Zhang S."/>
            <person name="Huang B."/>
            <person name="Zhang Y."/>
            <person name="Qu T."/>
            <person name="Ni P."/>
            <person name="Miao G."/>
            <person name="Wang J."/>
            <person name="Wang Q."/>
            <person name="Steinberg C.E."/>
            <person name="Wang H."/>
            <person name="Li N."/>
            <person name="Qian L."/>
            <person name="Zhang G."/>
            <person name="Li Y."/>
            <person name="Yang H."/>
            <person name="Liu X."/>
            <person name="Wang J."/>
            <person name="Yin Y."/>
            <person name="Wang J."/>
        </authorList>
    </citation>
    <scope>NUCLEOTIDE SEQUENCE [LARGE SCALE GENOMIC DNA]</scope>
    <source>
        <strain evidence="6">05x7-T-G4-1.051#20</strain>
    </source>
</reference>
<dbReference type="InterPro" id="IPR006703">
    <property type="entry name" value="G_AIG1"/>
</dbReference>
<comment type="similarity">
    <text evidence="1">Belongs to the TRAFAC class TrmE-Era-EngA-EngB-Septin-like GTPase superfamily. AIG1/Toc34/Toc159-like paraseptin GTPase family. IAN subfamily.</text>
</comment>
<keyword evidence="2" id="KW-0547">Nucleotide-binding</keyword>
<dbReference type="SUPFAM" id="SSF52540">
    <property type="entry name" value="P-loop containing nucleoside triphosphate hydrolases"/>
    <property type="match status" value="1"/>
</dbReference>
<sequence length="233" mass="26872">MSLEEDAVKGNNSSTKGSGKVAAKKSPHAFILVLNIARYTEEEEKSVQHFVDAFGENIFKYFIILFTRKDDLDEEGKSLYDHIKTVPATLQVFIEKCGGRVIAFNNRLKGEEGDEQVKALLSMIYANVEKNDGECYKNEMYIEAEKRLQEREAEIRKQARLERERDLQKIREELSDELAKEAERKVHLRYENTLGMTRDIAREEVEKGKDKSVIYTVWNFAKLILPGIFSKLG</sequence>
<keyword evidence="4" id="KW-0175">Coiled coil</keyword>
<evidence type="ECO:0000256" key="2">
    <source>
        <dbReference type="ARBA" id="ARBA00022741"/>
    </source>
</evidence>
<dbReference type="InParanoid" id="K1R1Y4"/>
<accession>K1R1Y4</accession>
<organism evidence="6">
    <name type="scientific">Magallana gigas</name>
    <name type="common">Pacific oyster</name>
    <name type="synonym">Crassostrea gigas</name>
    <dbReference type="NCBI Taxonomy" id="29159"/>
    <lineage>
        <taxon>Eukaryota</taxon>
        <taxon>Metazoa</taxon>
        <taxon>Spiralia</taxon>
        <taxon>Lophotrochozoa</taxon>
        <taxon>Mollusca</taxon>
        <taxon>Bivalvia</taxon>
        <taxon>Autobranchia</taxon>
        <taxon>Pteriomorphia</taxon>
        <taxon>Ostreida</taxon>
        <taxon>Ostreoidea</taxon>
        <taxon>Ostreidae</taxon>
        <taxon>Magallana</taxon>
    </lineage>
</organism>
<dbReference type="HOGENOM" id="CLU_010468_0_0_1"/>
<dbReference type="PANTHER" id="PTHR10903:SF170">
    <property type="entry name" value="GTPASE IMAP FAMILY MEMBER 7"/>
    <property type="match status" value="1"/>
</dbReference>
<evidence type="ECO:0000313" key="6">
    <source>
        <dbReference type="EMBL" id="EKC27761.1"/>
    </source>
</evidence>
<evidence type="ECO:0000256" key="3">
    <source>
        <dbReference type="ARBA" id="ARBA00023134"/>
    </source>
</evidence>
<evidence type="ECO:0000256" key="1">
    <source>
        <dbReference type="ARBA" id="ARBA00008535"/>
    </source>
</evidence>
<name>K1R1Y4_MAGGI</name>
<dbReference type="Pfam" id="PF04548">
    <property type="entry name" value="AIG1"/>
    <property type="match status" value="1"/>
</dbReference>
<keyword evidence="3" id="KW-0342">GTP-binding</keyword>
<feature type="coiled-coil region" evidence="4">
    <location>
        <begin position="141"/>
        <end position="184"/>
    </location>
</feature>
<dbReference type="EMBL" id="JH816708">
    <property type="protein sequence ID" value="EKC27761.1"/>
    <property type="molecule type" value="Genomic_DNA"/>
</dbReference>